<keyword evidence="5 22" id="KW-0732">Signal</keyword>
<feature type="glycosylation site" description="N-linked (GlcNAc...) (complex) asparagine" evidence="14">
    <location>
        <position position="111"/>
    </location>
</feature>
<dbReference type="GO" id="GO:0006508">
    <property type="term" value="P:proteolysis"/>
    <property type="evidence" value="ECO:0007669"/>
    <property type="project" value="UniProtKB-KW"/>
</dbReference>
<feature type="active site" description="Proton donor 2" evidence="15">
    <location>
        <position position="539"/>
    </location>
</feature>
<dbReference type="PANTHER" id="PTHR10514:SF27">
    <property type="entry name" value="ANGIOTENSIN-CONVERTING ENZYME"/>
    <property type="match status" value="1"/>
</dbReference>
<comment type="caution">
    <text evidence="20">Lacks conserved residue(s) required for the propagation of feature annotation.</text>
</comment>
<evidence type="ECO:0000313" key="23">
    <source>
        <dbReference type="EMBL" id="GAU88090.1"/>
    </source>
</evidence>
<comment type="caution">
    <text evidence="23">The sequence shown here is derived from an EMBL/GenBank/DDBJ whole genome shotgun (WGS) entry which is preliminary data.</text>
</comment>
<evidence type="ECO:0000256" key="6">
    <source>
        <dbReference type="ARBA" id="ARBA00022801"/>
    </source>
</evidence>
<evidence type="ECO:0000256" key="4">
    <source>
        <dbReference type="ARBA" id="ARBA00022723"/>
    </source>
</evidence>
<dbReference type="OrthoDB" id="10029630at2759"/>
<dbReference type="PRINTS" id="PR00791">
    <property type="entry name" value="PEPDIPTASEA"/>
</dbReference>
<evidence type="ECO:0000256" key="8">
    <source>
        <dbReference type="ARBA" id="ARBA00023049"/>
    </source>
</evidence>
<evidence type="ECO:0000256" key="5">
    <source>
        <dbReference type="ARBA" id="ARBA00022729"/>
    </source>
</evidence>
<evidence type="ECO:0000256" key="10">
    <source>
        <dbReference type="ARBA" id="ARBA00023180"/>
    </source>
</evidence>
<feature type="disulfide bond" evidence="18 20">
    <location>
        <begin position="377"/>
        <end position="395"/>
    </location>
</feature>
<evidence type="ECO:0000256" key="13">
    <source>
        <dbReference type="PIRSR" id="PIRSR601548-1"/>
    </source>
</evidence>
<dbReference type="SUPFAM" id="SSF55486">
    <property type="entry name" value="Metalloproteases ('zincins'), catalytic domain"/>
    <property type="match status" value="1"/>
</dbReference>
<feature type="glycosylation site" description="N-linked (GlcNAc...) asparagine" evidence="14">
    <location>
        <position position="72"/>
    </location>
</feature>
<evidence type="ECO:0000256" key="22">
    <source>
        <dbReference type="SAM" id="SignalP"/>
    </source>
</evidence>
<evidence type="ECO:0000313" key="24">
    <source>
        <dbReference type="Proteomes" id="UP000186922"/>
    </source>
</evidence>
<dbReference type="PROSITE" id="PS52011">
    <property type="entry name" value="PEPTIDASE_M2"/>
    <property type="match status" value="1"/>
</dbReference>
<dbReference type="EMBL" id="BDGG01000001">
    <property type="protein sequence ID" value="GAU88090.1"/>
    <property type="molecule type" value="Genomic_DNA"/>
</dbReference>
<feature type="active site" description="Proton donor 1" evidence="13">
    <location>
        <position position="539"/>
    </location>
</feature>
<dbReference type="FunFam" id="1.10.1370.30:FF:000004">
    <property type="entry name" value="Angiotensin-converting enzyme"/>
    <property type="match status" value="1"/>
</dbReference>
<gene>
    <name evidence="23" type="primary">RvY_00850</name>
    <name evidence="23" type="synonym">RvY_00850.2</name>
    <name evidence="23" type="ORF">RvY_00850-2</name>
</gene>
<keyword evidence="6 21" id="KW-0378">Hydrolase</keyword>
<feature type="binding site" evidence="19">
    <location>
        <position position="412"/>
    </location>
    <ligand>
        <name>Zn(2+)</name>
        <dbReference type="ChEBI" id="CHEBI:29105"/>
        <label>2</label>
        <note>catalytic</note>
    </ligand>
</feature>
<comment type="cofactor">
    <cofactor evidence="21">
        <name>Zn(2+)</name>
        <dbReference type="ChEBI" id="CHEBI:29105"/>
    </cofactor>
    <text evidence="21">Binds 1 zinc ion per subunit.</text>
</comment>
<evidence type="ECO:0000256" key="3">
    <source>
        <dbReference type="ARBA" id="ARBA00022670"/>
    </source>
</evidence>
<keyword evidence="3 21" id="KW-0645">Protease</keyword>
<keyword evidence="10 14" id="KW-0325">Glycoprotein</keyword>
<evidence type="ECO:0000256" key="17">
    <source>
        <dbReference type="PIRSR" id="PIRSR601548-3"/>
    </source>
</evidence>
<dbReference type="MEROPS" id="M02.004"/>
<dbReference type="EC" id="3.4.-.-" evidence="21"/>
<dbReference type="GO" id="GO:0008237">
    <property type="term" value="F:metallopeptidase activity"/>
    <property type="evidence" value="ECO:0007669"/>
    <property type="project" value="UniProtKB-KW"/>
</dbReference>
<evidence type="ECO:0000256" key="1">
    <source>
        <dbReference type="ARBA" id="ARBA00008139"/>
    </source>
</evidence>
<organism evidence="23 24">
    <name type="scientific">Ramazzottius varieornatus</name>
    <name type="common">Water bear</name>
    <name type="synonym">Tardigrade</name>
    <dbReference type="NCBI Taxonomy" id="947166"/>
    <lineage>
        <taxon>Eukaryota</taxon>
        <taxon>Metazoa</taxon>
        <taxon>Ecdysozoa</taxon>
        <taxon>Tardigrada</taxon>
        <taxon>Eutardigrada</taxon>
        <taxon>Parachela</taxon>
        <taxon>Hypsibioidea</taxon>
        <taxon>Ramazzottiidae</taxon>
        <taxon>Ramazzottius</taxon>
    </lineage>
</organism>
<dbReference type="PANTHER" id="PTHR10514">
    <property type="entry name" value="ANGIOTENSIN-CONVERTING ENZYME"/>
    <property type="match status" value="1"/>
</dbReference>
<evidence type="ECO:0000256" key="9">
    <source>
        <dbReference type="ARBA" id="ARBA00023157"/>
    </source>
</evidence>
<keyword evidence="2 21" id="KW-0121">Carboxypeptidase</keyword>
<feature type="binding site" evidence="16">
    <location>
        <position position="239"/>
    </location>
    <ligand>
        <name>chloride</name>
        <dbReference type="ChEBI" id="CHEBI:17996"/>
        <label>1</label>
    </ligand>
</feature>
<sequence>MIFRILLGSFLVFALSLVHAERALPQGIRSPAKREVRATAQDFFDYIHKDYQPRAEKLTAEDVEASWKFNTNITAHNEQEMIASSEKVAKFDKEIATYIRANFKDVDFSANATLKRVRDKLVLLGDANLPDAEFSELQTVEARMKNIYSTAKVCKTIGVHADDVEDKCPKEHQLELEPGITQLIQNSRDEPLLKHLWKSWRDATGRHMKHDYARYVVLKNKGAQMDGYADNGAAWRSTYVEPDLEYLDQNFIDEAEGIWQQLKPLYEQLHAYVRHSLQTQYPTVRGLRNPKGPIPAHLLGNMWAQQWSNLQDFSRPHPDKPSLDVTPAMVEKNYTANGMFHMSDDFFASLGLIRMPGKFWDHSMLSKPDPKERLVVCHASAWDFYNREDFRIKQCTDIRMKDFITVHHEMGHVEYFLQYKDQWIPFRDGANDGFHEAVGDTLALSVSTPGHLEKLGLLKNYNSNDKDAEINFMFSTALEKIAFLPFGLVMDMYRYDVFNGKIKTTELNAQWWKYVNKYQGICSPVGRSEDDFDPGAKYHTAADVPYMRYFVSFVIQFQFHEALCNAAGHKGELHTCDIDSSKAAGKLMADALSLGSSEPWQVAMKKLTGQEKMDAGPLMKFFKPLQDWLRKENDRRKQKAGWSDDVTCTGSRTIASVLALVALFVLSLLR</sequence>
<accession>A0A1D1UHV8</accession>
<dbReference type="CDD" id="cd06461">
    <property type="entry name" value="M2_ACE"/>
    <property type="match status" value="1"/>
</dbReference>
<feature type="disulfide bond" evidence="18">
    <location>
        <begin position="564"/>
        <end position="576"/>
    </location>
</feature>
<dbReference type="GO" id="GO:0046872">
    <property type="term" value="F:metal ion binding"/>
    <property type="evidence" value="ECO:0007669"/>
    <property type="project" value="UniProtKB-KW"/>
</dbReference>
<feature type="binding site" evidence="17">
    <location>
        <position position="408"/>
    </location>
    <ligand>
        <name>Zn(2+)</name>
        <dbReference type="ChEBI" id="CHEBI:29105"/>
        <label>1</label>
        <note>catalytic</note>
    </ligand>
</feature>
<dbReference type="Proteomes" id="UP000186922">
    <property type="component" value="Unassembled WGS sequence"/>
</dbReference>
<evidence type="ECO:0000256" key="19">
    <source>
        <dbReference type="PIRSR" id="PIRSR601548-8"/>
    </source>
</evidence>
<feature type="binding site" evidence="16">
    <location>
        <position position="548"/>
    </location>
    <ligand>
        <name>chloride</name>
        <dbReference type="ChEBI" id="CHEBI:17996"/>
        <label>1</label>
    </ligand>
</feature>
<dbReference type="InterPro" id="IPR001548">
    <property type="entry name" value="Peptidase_M2"/>
</dbReference>
<feature type="binding site" evidence="17">
    <location>
        <position position="436"/>
    </location>
    <ligand>
        <name>Zn(2+)</name>
        <dbReference type="ChEBI" id="CHEBI:29105"/>
        <label>1</label>
        <note>catalytic</note>
    </ligand>
</feature>
<evidence type="ECO:0000256" key="7">
    <source>
        <dbReference type="ARBA" id="ARBA00022833"/>
    </source>
</evidence>
<keyword evidence="7 17" id="KW-0862">Zinc</keyword>
<feature type="signal peptide" evidence="22">
    <location>
        <begin position="1"/>
        <end position="20"/>
    </location>
</feature>
<dbReference type="GO" id="GO:0004180">
    <property type="term" value="F:carboxypeptidase activity"/>
    <property type="evidence" value="ECO:0007669"/>
    <property type="project" value="UniProtKB-KW"/>
</dbReference>
<dbReference type="GO" id="GO:0008241">
    <property type="term" value="F:peptidyl-dipeptidase activity"/>
    <property type="evidence" value="ECO:0007669"/>
    <property type="project" value="UniProtKB-EC"/>
</dbReference>
<dbReference type="Pfam" id="PF01401">
    <property type="entry name" value="Peptidase_M2"/>
    <property type="match status" value="1"/>
</dbReference>
<evidence type="ECO:0000256" key="16">
    <source>
        <dbReference type="PIRSR" id="PIRSR601548-2"/>
    </source>
</evidence>
<feature type="chain" id="PRO_5008897233" description="Angiotensin-converting enzyme" evidence="22">
    <location>
        <begin position="21"/>
        <end position="670"/>
    </location>
</feature>
<keyword evidence="24" id="KW-1185">Reference proteome</keyword>
<evidence type="ECO:0000256" key="21">
    <source>
        <dbReference type="RuleBase" id="RU361144"/>
    </source>
</evidence>
<feature type="binding site" evidence="17">
    <location>
        <position position="412"/>
    </location>
    <ligand>
        <name>Zn(2+)</name>
        <dbReference type="ChEBI" id="CHEBI:29105"/>
        <label>1</label>
        <note>catalytic</note>
    </ligand>
</feature>
<evidence type="ECO:0000256" key="15">
    <source>
        <dbReference type="PIRSR" id="PIRSR601548-11"/>
    </source>
</evidence>
<evidence type="ECO:0000256" key="12">
    <source>
        <dbReference type="ARBA" id="ARBA00039858"/>
    </source>
</evidence>
<feature type="binding site" evidence="19">
    <location>
        <position position="436"/>
    </location>
    <ligand>
        <name>Zn(2+)</name>
        <dbReference type="ChEBI" id="CHEBI:29105"/>
        <label>2</label>
        <note>catalytic</note>
    </ligand>
</feature>
<evidence type="ECO:0000256" key="2">
    <source>
        <dbReference type="ARBA" id="ARBA00022645"/>
    </source>
</evidence>
<dbReference type="AlphaFoldDB" id="A0A1D1UHV8"/>
<dbReference type="STRING" id="947166.A0A1D1UHV8"/>
<feature type="active site" description="Proton acceptor 2" evidence="15">
    <location>
        <position position="409"/>
    </location>
</feature>
<evidence type="ECO:0000256" key="14">
    <source>
        <dbReference type="PIRSR" id="PIRSR601548-10"/>
    </source>
</evidence>
<reference evidence="23 24" key="1">
    <citation type="journal article" date="2016" name="Nat. Commun.">
        <title>Extremotolerant tardigrade genome and improved radiotolerance of human cultured cells by tardigrade-unique protein.</title>
        <authorList>
            <person name="Hashimoto T."/>
            <person name="Horikawa D.D."/>
            <person name="Saito Y."/>
            <person name="Kuwahara H."/>
            <person name="Kozuka-Hata H."/>
            <person name="Shin-I T."/>
            <person name="Minakuchi Y."/>
            <person name="Ohishi K."/>
            <person name="Motoyama A."/>
            <person name="Aizu T."/>
            <person name="Enomoto A."/>
            <person name="Kondo K."/>
            <person name="Tanaka S."/>
            <person name="Hara Y."/>
            <person name="Koshikawa S."/>
            <person name="Sagara H."/>
            <person name="Miura T."/>
            <person name="Yokobori S."/>
            <person name="Miyagawa K."/>
            <person name="Suzuki Y."/>
            <person name="Kubo T."/>
            <person name="Oyama M."/>
            <person name="Kohara Y."/>
            <person name="Fujiyama A."/>
            <person name="Arakawa K."/>
            <person name="Katayama T."/>
            <person name="Toyoda A."/>
            <person name="Kunieda T."/>
        </authorList>
    </citation>
    <scope>NUCLEOTIDE SEQUENCE [LARGE SCALE GENOMIC DNA]</scope>
    <source>
        <strain evidence="23 24">YOKOZUNA-1</strain>
    </source>
</reference>
<proteinExistence type="inferred from homology"/>
<comment type="similarity">
    <text evidence="1 20 21">Belongs to the peptidase M2 family.</text>
</comment>
<dbReference type="GO" id="GO:0005886">
    <property type="term" value="C:plasma membrane"/>
    <property type="evidence" value="ECO:0007669"/>
    <property type="project" value="TreeGrafter"/>
</dbReference>
<feature type="binding site" evidence="19">
    <location>
        <position position="408"/>
    </location>
    <ligand>
        <name>Zn(2+)</name>
        <dbReference type="ChEBI" id="CHEBI:29105"/>
        <label>2</label>
        <note>catalytic</note>
    </ligand>
</feature>
<evidence type="ECO:0000256" key="11">
    <source>
        <dbReference type="ARBA" id="ARBA00036868"/>
    </source>
</evidence>
<feature type="active site" description="Proton acceptor 1" evidence="13">
    <location>
        <position position="409"/>
    </location>
</feature>
<keyword evidence="4 17" id="KW-0479">Metal-binding</keyword>
<evidence type="ECO:0000256" key="18">
    <source>
        <dbReference type="PIRSR" id="PIRSR601548-4"/>
    </source>
</evidence>
<name>A0A1D1UHV8_RAMVA</name>
<comment type="catalytic activity">
    <reaction evidence="11">
        <text>Release of a C-terminal dipeptide, oligopeptide-|-Xaa-Yaa, when Xaa is not Pro, and Yaa is neither Asp nor Glu. Thus, conversion of angiotensin I to angiotensin II, with increase in vasoconstrictor activity, but no action on angiotensin II.</text>
        <dbReference type="EC" id="3.4.15.1"/>
    </reaction>
</comment>
<keyword evidence="8 21" id="KW-0482">Metalloprotease</keyword>
<feature type="disulfide bond" evidence="18">
    <location>
        <begin position="154"/>
        <end position="168"/>
    </location>
</feature>
<keyword evidence="9 18" id="KW-1015">Disulfide bond</keyword>
<evidence type="ECO:0000256" key="20">
    <source>
        <dbReference type="PROSITE-ProRule" id="PRU01355"/>
    </source>
</evidence>
<dbReference type="Gene3D" id="1.10.1370.30">
    <property type="match status" value="1"/>
</dbReference>
<protein>
    <recommendedName>
        <fullName evidence="12 21">Angiotensin-converting enzyme</fullName>
        <ecNumber evidence="21">3.4.-.-</ecNumber>
    </recommendedName>
</protein>